<accession>A0ABQ7GCQ4</accession>
<proteinExistence type="predicted"/>
<evidence type="ECO:0000313" key="2">
    <source>
        <dbReference type="Proteomes" id="UP000815325"/>
    </source>
</evidence>
<name>A0ABQ7GCQ4_DUNSA</name>
<evidence type="ECO:0000313" key="1">
    <source>
        <dbReference type="EMBL" id="KAF5832395.1"/>
    </source>
</evidence>
<gene>
    <name evidence="1" type="ORF">DUNSADRAFT_11727</name>
</gene>
<organism evidence="1 2">
    <name type="scientific">Dunaliella salina</name>
    <name type="common">Green alga</name>
    <name type="synonym">Protococcus salinus</name>
    <dbReference type="NCBI Taxonomy" id="3046"/>
    <lineage>
        <taxon>Eukaryota</taxon>
        <taxon>Viridiplantae</taxon>
        <taxon>Chlorophyta</taxon>
        <taxon>core chlorophytes</taxon>
        <taxon>Chlorophyceae</taxon>
        <taxon>CS clade</taxon>
        <taxon>Chlamydomonadales</taxon>
        <taxon>Dunaliellaceae</taxon>
        <taxon>Dunaliella</taxon>
    </lineage>
</organism>
<protein>
    <recommendedName>
        <fullName evidence="3">Encoded protein</fullName>
    </recommendedName>
</protein>
<keyword evidence="2" id="KW-1185">Reference proteome</keyword>
<dbReference type="Proteomes" id="UP000815325">
    <property type="component" value="Unassembled WGS sequence"/>
</dbReference>
<reference evidence="1" key="1">
    <citation type="submission" date="2017-08" db="EMBL/GenBank/DDBJ databases">
        <authorList>
            <person name="Polle J.E."/>
            <person name="Barry K."/>
            <person name="Cushman J."/>
            <person name="Schmutz J."/>
            <person name="Tran D."/>
            <person name="Hathwaick L.T."/>
            <person name="Yim W.C."/>
            <person name="Jenkins J."/>
            <person name="Mckie-Krisberg Z.M."/>
            <person name="Prochnik S."/>
            <person name="Lindquist E."/>
            <person name="Dockter R.B."/>
            <person name="Adam C."/>
            <person name="Molina H."/>
            <person name="Bunkerborg J."/>
            <person name="Jin E."/>
            <person name="Buchheim M."/>
            <person name="Magnuson J."/>
        </authorList>
    </citation>
    <scope>NUCLEOTIDE SEQUENCE</scope>
    <source>
        <strain evidence="1">CCAP 19/18</strain>
    </source>
</reference>
<comment type="caution">
    <text evidence="1">The sequence shown here is derived from an EMBL/GenBank/DDBJ whole genome shotgun (WGS) entry which is preliminary data.</text>
</comment>
<evidence type="ECO:0008006" key="3">
    <source>
        <dbReference type="Google" id="ProtNLM"/>
    </source>
</evidence>
<sequence length="83" mass="9087">MALLASKLCSLAKPVPRTASRRVQRVQCAAWTKATNKSEVQANGGRKVSYEVTQCSPLSCGREQILDVCTHAQARARTKRKEG</sequence>
<dbReference type="EMBL" id="MU069877">
    <property type="protein sequence ID" value="KAF5832395.1"/>
    <property type="molecule type" value="Genomic_DNA"/>
</dbReference>